<evidence type="ECO:0000313" key="2">
    <source>
        <dbReference type="Proteomes" id="UP001055439"/>
    </source>
</evidence>
<organism evidence="1 2">
    <name type="scientific">Musa troglodytarum</name>
    <name type="common">fe'i banana</name>
    <dbReference type="NCBI Taxonomy" id="320322"/>
    <lineage>
        <taxon>Eukaryota</taxon>
        <taxon>Viridiplantae</taxon>
        <taxon>Streptophyta</taxon>
        <taxon>Embryophyta</taxon>
        <taxon>Tracheophyta</taxon>
        <taxon>Spermatophyta</taxon>
        <taxon>Magnoliopsida</taxon>
        <taxon>Liliopsida</taxon>
        <taxon>Zingiberales</taxon>
        <taxon>Musaceae</taxon>
        <taxon>Musa</taxon>
    </lineage>
</organism>
<protein>
    <submittedName>
        <fullName evidence="1">Uncharacterized protein</fullName>
    </submittedName>
</protein>
<dbReference type="OrthoDB" id="1921961at2759"/>
<dbReference type="AlphaFoldDB" id="A0A9E7GU04"/>
<reference evidence="1" key="1">
    <citation type="submission" date="2022-05" db="EMBL/GenBank/DDBJ databases">
        <title>The Musa troglodytarum L. genome provides insights into the mechanism of non-climacteric behaviour and enrichment of carotenoids.</title>
        <authorList>
            <person name="Wang J."/>
        </authorList>
    </citation>
    <scope>NUCLEOTIDE SEQUENCE</scope>
    <source>
        <tissue evidence="1">Leaf</tissue>
    </source>
</reference>
<dbReference type="Proteomes" id="UP001055439">
    <property type="component" value="Chromosome 7"/>
</dbReference>
<dbReference type="EMBL" id="CP097509">
    <property type="protein sequence ID" value="URE21055.1"/>
    <property type="molecule type" value="Genomic_DNA"/>
</dbReference>
<name>A0A9E7GU04_9LILI</name>
<accession>A0A9E7GU04</accession>
<gene>
    <name evidence="1" type="ORF">MUK42_37404</name>
</gene>
<evidence type="ECO:0000313" key="1">
    <source>
        <dbReference type="EMBL" id="URE21055.1"/>
    </source>
</evidence>
<proteinExistence type="predicted"/>
<keyword evidence="2" id="KW-1185">Reference proteome</keyword>
<sequence length="153" mass="17283">MPRRLCDVFASRISPAPAFVPAKNPVVQLHEHGEPFIIFKKHKEIDFGDDRHGRALAGYLPIQVVHDELLVGGVEPEPRWQVELGLSISLPSHPRARVSLKLSASCRYLRPLVLVCVLWRCWWSRSFELPSCCIYRGLDGSQQPHVGSGKLRV</sequence>